<proteinExistence type="inferred from homology"/>
<evidence type="ECO:0000256" key="2">
    <source>
        <dbReference type="SAM" id="MobiDB-lite"/>
    </source>
</evidence>
<evidence type="ECO:0000259" key="4">
    <source>
        <dbReference type="Pfam" id="PF06943"/>
    </source>
</evidence>
<name>A0A8S0RTL2_OLEEU</name>
<dbReference type="FunFam" id="3.40.50.12660:FF:000001">
    <property type="entry name" value="Metacaspase-1"/>
    <property type="match status" value="1"/>
</dbReference>
<dbReference type="Pfam" id="PF06943">
    <property type="entry name" value="zf-LSD1"/>
    <property type="match status" value="1"/>
</dbReference>
<feature type="domain" description="Zinc finger LSD1-type" evidence="4">
    <location>
        <begin position="7"/>
        <end position="31"/>
    </location>
</feature>
<protein>
    <submittedName>
        <fullName evidence="5">Metacaspase-1</fullName>
    </submittedName>
</protein>
<dbReference type="SUPFAM" id="SSF52129">
    <property type="entry name" value="Caspase-like"/>
    <property type="match status" value="1"/>
</dbReference>
<dbReference type="AlphaFoldDB" id="A0A8S0RTL2"/>
<reference evidence="5 6" key="1">
    <citation type="submission" date="2019-12" db="EMBL/GenBank/DDBJ databases">
        <authorList>
            <person name="Alioto T."/>
            <person name="Alioto T."/>
            <person name="Gomez Garrido J."/>
        </authorList>
    </citation>
    <scope>NUCLEOTIDE SEQUENCE [LARGE SCALE GENOMIC DNA]</scope>
</reference>
<sequence length="365" mass="39572">MFMLVNCSNCRTPLQLPPGARSIRCAICQAVTQIADARNAPPPSHSHATPPPPGPPAPPSPYSHAPPGPLPNSHGRKKAVIVGISYRYSRHELKGCLNDAKCMKYLLMNKFQFPEASIIMLTEAETDPYKIPTKHNMRMALYWLVQGCQPGDSLVFHYSGHGSRQRNYNGDEVDGYDETLCPLDFETQGMIVDDEINASIVRPLPHGVRLHAIIDACHSGTVLDLPFLCRMDRSGKYVWEDHRPRSGVWKGSNGGEVISFSGCDDDQTSADTSALSKITSTGAMTFCFIQAIERGHGTTYGSILNAMRTAIRDAGGSGLDLGGSVVTSLLTMLVSGGSLSSGGFRQEPQLTACQPFDVYAKPFSL</sequence>
<dbReference type="Pfam" id="PF00656">
    <property type="entry name" value="Peptidase_C14"/>
    <property type="match status" value="1"/>
</dbReference>
<dbReference type="InterPro" id="IPR029030">
    <property type="entry name" value="Caspase-like_dom_sf"/>
</dbReference>
<feature type="region of interest" description="Disordered" evidence="2">
    <location>
        <begin position="38"/>
        <end position="74"/>
    </location>
</feature>
<dbReference type="Proteomes" id="UP000594638">
    <property type="component" value="Unassembled WGS sequence"/>
</dbReference>
<gene>
    <name evidence="5" type="ORF">OLEA9_A054322</name>
</gene>
<comment type="caution">
    <text evidence="5">The sequence shown here is derived from an EMBL/GenBank/DDBJ whole genome shotgun (WGS) entry which is preliminary data.</text>
</comment>
<keyword evidence="6" id="KW-1185">Reference proteome</keyword>
<accession>A0A8S0RTL2</accession>
<dbReference type="InterPro" id="IPR005735">
    <property type="entry name" value="Znf_LSD1"/>
</dbReference>
<feature type="compositionally biased region" description="Pro residues" evidence="2">
    <location>
        <begin position="40"/>
        <end position="70"/>
    </location>
</feature>
<evidence type="ECO:0000313" key="6">
    <source>
        <dbReference type="Proteomes" id="UP000594638"/>
    </source>
</evidence>
<dbReference type="InterPro" id="IPR050452">
    <property type="entry name" value="Metacaspase"/>
</dbReference>
<dbReference type="NCBIfam" id="TIGR01053">
    <property type="entry name" value="LSD1"/>
    <property type="match status" value="1"/>
</dbReference>
<dbReference type="PANTHER" id="PTHR48104:SF30">
    <property type="entry name" value="METACASPASE-1"/>
    <property type="match status" value="1"/>
</dbReference>
<evidence type="ECO:0000259" key="3">
    <source>
        <dbReference type="Pfam" id="PF00656"/>
    </source>
</evidence>
<dbReference type="Gramene" id="OE9A054322T1">
    <property type="protein sequence ID" value="OE9A054322C1"/>
    <property type="gene ID" value="OE9A054322"/>
</dbReference>
<dbReference type="InterPro" id="IPR011600">
    <property type="entry name" value="Pept_C14_caspase"/>
</dbReference>
<dbReference type="GO" id="GO:0004197">
    <property type="term" value="F:cysteine-type endopeptidase activity"/>
    <property type="evidence" value="ECO:0007669"/>
    <property type="project" value="InterPro"/>
</dbReference>
<dbReference type="GO" id="GO:0006508">
    <property type="term" value="P:proteolysis"/>
    <property type="evidence" value="ECO:0007669"/>
    <property type="project" value="InterPro"/>
</dbReference>
<evidence type="ECO:0000313" key="5">
    <source>
        <dbReference type="EMBL" id="CAA2983196.1"/>
    </source>
</evidence>
<comment type="similarity">
    <text evidence="1">Belongs to the peptidase C14B family.</text>
</comment>
<dbReference type="GO" id="GO:0005737">
    <property type="term" value="C:cytoplasm"/>
    <property type="evidence" value="ECO:0007669"/>
    <property type="project" value="TreeGrafter"/>
</dbReference>
<evidence type="ECO:0000256" key="1">
    <source>
        <dbReference type="ARBA" id="ARBA00009005"/>
    </source>
</evidence>
<dbReference type="Gene3D" id="3.40.50.12660">
    <property type="match status" value="1"/>
</dbReference>
<dbReference type="OrthoDB" id="3223806at2759"/>
<organism evidence="5 6">
    <name type="scientific">Olea europaea subsp. europaea</name>
    <dbReference type="NCBI Taxonomy" id="158383"/>
    <lineage>
        <taxon>Eukaryota</taxon>
        <taxon>Viridiplantae</taxon>
        <taxon>Streptophyta</taxon>
        <taxon>Embryophyta</taxon>
        <taxon>Tracheophyta</taxon>
        <taxon>Spermatophyta</taxon>
        <taxon>Magnoliopsida</taxon>
        <taxon>eudicotyledons</taxon>
        <taxon>Gunneridae</taxon>
        <taxon>Pentapetalae</taxon>
        <taxon>asterids</taxon>
        <taxon>lamiids</taxon>
        <taxon>Lamiales</taxon>
        <taxon>Oleaceae</taxon>
        <taxon>Oleeae</taxon>
        <taxon>Olea</taxon>
    </lineage>
</organism>
<dbReference type="PANTHER" id="PTHR48104">
    <property type="entry name" value="METACASPASE-4"/>
    <property type="match status" value="1"/>
</dbReference>
<dbReference type="EMBL" id="CACTIH010003724">
    <property type="protein sequence ID" value="CAA2983196.1"/>
    <property type="molecule type" value="Genomic_DNA"/>
</dbReference>
<feature type="domain" description="Peptidase C14 caspase" evidence="3">
    <location>
        <begin position="76"/>
        <end position="352"/>
    </location>
</feature>